<reference evidence="11 12" key="1">
    <citation type="journal article" date="2016" name="Nat. Commun.">
        <title>Thousands of microbial genomes shed light on interconnected biogeochemical processes in an aquifer system.</title>
        <authorList>
            <person name="Anantharaman K."/>
            <person name="Brown C.T."/>
            <person name="Hug L.A."/>
            <person name="Sharon I."/>
            <person name="Castelle C.J."/>
            <person name="Probst A.J."/>
            <person name="Thomas B.C."/>
            <person name="Singh A."/>
            <person name="Wilkins M.J."/>
            <person name="Karaoz U."/>
            <person name="Brodie E.L."/>
            <person name="Williams K.H."/>
            <person name="Hubbard S.S."/>
            <person name="Banfield J.F."/>
        </authorList>
    </citation>
    <scope>NUCLEOTIDE SEQUENCE [LARGE SCALE GENOMIC DNA]</scope>
</reference>
<evidence type="ECO:0000313" key="11">
    <source>
        <dbReference type="EMBL" id="OGN07948.1"/>
    </source>
</evidence>
<proteinExistence type="inferred from homology"/>
<feature type="domain" description="CBS" evidence="10">
    <location>
        <begin position="76"/>
        <end position="133"/>
    </location>
</feature>
<comment type="similarity">
    <text evidence="2">Belongs to the SLC41A transporter family.</text>
</comment>
<keyword evidence="7 9" id="KW-0472">Membrane</keyword>
<accession>A0A1F8F5L7</accession>
<dbReference type="CDD" id="cd04606">
    <property type="entry name" value="CBS_pair_Mg_transporter"/>
    <property type="match status" value="1"/>
</dbReference>
<dbReference type="PROSITE" id="PS51371">
    <property type="entry name" value="CBS"/>
    <property type="match status" value="2"/>
</dbReference>
<dbReference type="InterPro" id="IPR006669">
    <property type="entry name" value="MgtE_transporter"/>
</dbReference>
<dbReference type="Proteomes" id="UP000178908">
    <property type="component" value="Unassembled WGS sequence"/>
</dbReference>
<keyword evidence="8" id="KW-0129">CBS domain</keyword>
<dbReference type="InterPro" id="IPR036739">
    <property type="entry name" value="SLC41_membr_dom_sf"/>
</dbReference>
<dbReference type="EMBL" id="MGJO01000060">
    <property type="protein sequence ID" value="OGN07948.1"/>
    <property type="molecule type" value="Genomic_DNA"/>
</dbReference>
<dbReference type="InterPro" id="IPR000644">
    <property type="entry name" value="CBS_dom"/>
</dbReference>
<keyword evidence="6 9" id="KW-1133">Transmembrane helix</keyword>
<dbReference type="InterPro" id="IPR006667">
    <property type="entry name" value="SLC41_membr_dom"/>
</dbReference>
<keyword evidence="5" id="KW-0460">Magnesium</keyword>
<feature type="transmembrane region" description="Helical" evidence="9">
    <location>
        <begin position="231"/>
        <end position="252"/>
    </location>
</feature>
<dbReference type="AlphaFoldDB" id="A0A1F8F5L7"/>
<evidence type="ECO:0000313" key="12">
    <source>
        <dbReference type="Proteomes" id="UP000178908"/>
    </source>
</evidence>
<gene>
    <name evidence="11" type="ORF">A3C61_02305</name>
</gene>
<dbReference type="Gene3D" id="1.10.357.20">
    <property type="entry name" value="SLC41 divalent cation transporters, integral membrane domain"/>
    <property type="match status" value="1"/>
</dbReference>
<dbReference type="SUPFAM" id="SSF161093">
    <property type="entry name" value="MgtE membrane domain-like"/>
    <property type="match status" value="1"/>
</dbReference>
<organism evidence="11 12">
    <name type="scientific">Candidatus Yanofskybacteria bacterium RIFCSPHIGHO2_02_FULL_39_10</name>
    <dbReference type="NCBI Taxonomy" id="1802674"/>
    <lineage>
        <taxon>Bacteria</taxon>
        <taxon>Candidatus Yanofskyibacteriota</taxon>
    </lineage>
</organism>
<evidence type="ECO:0000256" key="6">
    <source>
        <dbReference type="ARBA" id="ARBA00022989"/>
    </source>
</evidence>
<dbReference type="PANTHER" id="PTHR43773:SF1">
    <property type="entry name" value="MAGNESIUM TRANSPORTER MGTE"/>
    <property type="match status" value="1"/>
</dbReference>
<dbReference type="Gene3D" id="3.10.580.10">
    <property type="entry name" value="CBS-domain"/>
    <property type="match status" value="1"/>
</dbReference>
<feature type="transmembrane region" description="Helical" evidence="9">
    <location>
        <begin position="163"/>
        <end position="180"/>
    </location>
</feature>
<keyword evidence="3" id="KW-0813">Transport</keyword>
<dbReference type="InterPro" id="IPR046342">
    <property type="entry name" value="CBS_dom_sf"/>
</dbReference>
<name>A0A1F8F5L7_9BACT</name>
<evidence type="ECO:0000256" key="8">
    <source>
        <dbReference type="PROSITE-ProRule" id="PRU00703"/>
    </source>
</evidence>
<evidence type="ECO:0000256" key="1">
    <source>
        <dbReference type="ARBA" id="ARBA00004141"/>
    </source>
</evidence>
<keyword evidence="4 9" id="KW-0812">Transmembrane</keyword>
<dbReference type="PANTHER" id="PTHR43773">
    <property type="entry name" value="MAGNESIUM TRANSPORTER MGTE"/>
    <property type="match status" value="1"/>
</dbReference>
<feature type="transmembrane region" description="Helical" evidence="9">
    <location>
        <begin position="300"/>
        <end position="323"/>
    </location>
</feature>
<feature type="domain" description="CBS" evidence="10">
    <location>
        <begin position="14"/>
        <end position="74"/>
    </location>
</feature>
<evidence type="ECO:0000256" key="4">
    <source>
        <dbReference type="ARBA" id="ARBA00022692"/>
    </source>
</evidence>
<evidence type="ECO:0000259" key="10">
    <source>
        <dbReference type="PROSITE" id="PS51371"/>
    </source>
</evidence>
<protein>
    <recommendedName>
        <fullName evidence="10">CBS domain-containing protein</fullName>
    </recommendedName>
</protein>
<evidence type="ECO:0000256" key="9">
    <source>
        <dbReference type="SAM" id="Phobius"/>
    </source>
</evidence>
<dbReference type="SUPFAM" id="SSF54631">
    <property type="entry name" value="CBS-domain pair"/>
    <property type="match status" value="1"/>
</dbReference>
<evidence type="ECO:0000256" key="3">
    <source>
        <dbReference type="ARBA" id="ARBA00022448"/>
    </source>
</evidence>
<dbReference type="Pfam" id="PF01769">
    <property type="entry name" value="MgtE"/>
    <property type="match status" value="1"/>
</dbReference>
<feature type="transmembrane region" description="Helical" evidence="9">
    <location>
        <begin position="192"/>
        <end position="211"/>
    </location>
</feature>
<sequence length="324" mass="35792">MEEKYSHKTVGRIMTDKVPMIGDNATVGDVESLLLREAANFETINYVYLVAEGKLKGVISLKELFRSPKEKLARELSPEKIISIHVHKDQERAAFLALKNNLKALPVIDKENNFLGVVTSDSILKILDSESAENILRFGGVAHSGSYDNIFSIPVLTSLKHRLPWLVIGLVGGIFTASLVHSFEEILSKNIILAAFIPLIVYMADAVGTQMEAFIIRDLAVEPKLKFFKYFLRQFMIMVIIAVITSLGLYTANLIITQNNIVSLILAIALFVAVISSVLTGLIIPYLFGKLNLDPANASGPIGTIIQDFLSVFIYFTVATYLLS</sequence>
<dbReference type="SMART" id="SM00116">
    <property type="entry name" value="CBS"/>
    <property type="match status" value="2"/>
</dbReference>
<evidence type="ECO:0000256" key="7">
    <source>
        <dbReference type="ARBA" id="ARBA00023136"/>
    </source>
</evidence>
<comment type="subcellular location">
    <subcellularLocation>
        <location evidence="1">Membrane</location>
        <topology evidence="1">Multi-pass membrane protein</topology>
    </subcellularLocation>
</comment>
<dbReference type="GO" id="GO:0016020">
    <property type="term" value="C:membrane"/>
    <property type="evidence" value="ECO:0007669"/>
    <property type="project" value="UniProtKB-SubCell"/>
</dbReference>
<dbReference type="GO" id="GO:0015095">
    <property type="term" value="F:magnesium ion transmembrane transporter activity"/>
    <property type="evidence" value="ECO:0007669"/>
    <property type="project" value="InterPro"/>
</dbReference>
<feature type="transmembrane region" description="Helical" evidence="9">
    <location>
        <begin position="264"/>
        <end position="288"/>
    </location>
</feature>
<dbReference type="Pfam" id="PF00571">
    <property type="entry name" value="CBS"/>
    <property type="match status" value="2"/>
</dbReference>
<evidence type="ECO:0000256" key="2">
    <source>
        <dbReference type="ARBA" id="ARBA00009749"/>
    </source>
</evidence>
<comment type="caution">
    <text evidence="11">The sequence shown here is derived from an EMBL/GenBank/DDBJ whole genome shotgun (WGS) entry which is preliminary data.</text>
</comment>
<evidence type="ECO:0000256" key="5">
    <source>
        <dbReference type="ARBA" id="ARBA00022842"/>
    </source>
</evidence>